<dbReference type="Gene3D" id="1.10.10.1100">
    <property type="entry name" value="BFD-like [2Fe-2S]-binding domain"/>
    <property type="match status" value="1"/>
</dbReference>
<dbReference type="EMBL" id="CP012748">
    <property type="protein sequence ID" value="ALL69631.1"/>
    <property type="molecule type" value="Genomic_DNA"/>
</dbReference>
<accession>A0A0P0RLJ8</accession>
<feature type="domain" description="FAD/NAD(P)-binding" evidence="3">
    <location>
        <begin position="11"/>
        <end position="325"/>
    </location>
</feature>
<dbReference type="PRINTS" id="PR00411">
    <property type="entry name" value="PNDRDTASEI"/>
</dbReference>
<dbReference type="InterPro" id="IPR041854">
    <property type="entry name" value="BFD-like_2Fe2S-bd_dom_sf"/>
</dbReference>
<dbReference type="Gene3D" id="3.50.50.60">
    <property type="entry name" value="FAD/NAD(P)-binding domain"/>
    <property type="match status" value="2"/>
</dbReference>
<keyword evidence="4" id="KW-0614">Plasmid</keyword>
<dbReference type="Pfam" id="PF07992">
    <property type="entry name" value="Pyr_redox_2"/>
    <property type="match status" value="1"/>
</dbReference>
<feature type="domain" description="BFD-like [2Fe-2S]-binding" evidence="2">
    <location>
        <begin position="379"/>
        <end position="431"/>
    </location>
</feature>
<evidence type="ECO:0000313" key="5">
    <source>
        <dbReference type="Proteomes" id="UP000019146"/>
    </source>
</evidence>
<dbReference type="InterPro" id="IPR036188">
    <property type="entry name" value="FAD/NAD-bd_sf"/>
</dbReference>
<dbReference type="SUPFAM" id="SSF51905">
    <property type="entry name" value="FAD/NAD(P)-binding domain"/>
    <property type="match status" value="1"/>
</dbReference>
<dbReference type="GeneID" id="69973181"/>
<reference evidence="4 5" key="1">
    <citation type="journal article" date="2014" name="Genome Announc.">
        <title>Draft Genome Sequence of the Haloacid-Degrading Burkholderia caribensis Strain MBA4.</title>
        <authorList>
            <person name="Pan Y."/>
            <person name="Kong K.F."/>
            <person name="Tsang J.S."/>
        </authorList>
    </citation>
    <scope>NUCLEOTIDE SEQUENCE [LARGE SCALE GENOMIC DNA]</scope>
    <source>
        <strain evidence="4 5">MBA4</strain>
        <plasmid evidence="5">Plasmid</plasmid>
    </source>
</reference>
<dbReference type="CDD" id="cd19946">
    <property type="entry name" value="GlpA-like_Fer2_BFD-like"/>
    <property type="match status" value="1"/>
</dbReference>
<dbReference type="AlphaFoldDB" id="A0A0P0RLJ8"/>
<gene>
    <name evidence="4" type="ORF">K788_0007862</name>
</gene>
<keyword evidence="1" id="KW-0560">Oxidoreductase</keyword>
<dbReference type="PRINTS" id="PR00368">
    <property type="entry name" value="FADPNR"/>
</dbReference>
<sequence>MAAHRDVKQPKVIVIGAGPAGVRAAQALVEAGLRPLVIDEGRRDGGQIYRRQPEGFSRSYEALYGTEAARAESLHRDFDALRAQIDYLPDTLVWNIAPKAVHVVSGTRHDELAFDSLIICSGATDRLMPVPGWHHAGTFSLGGAQVALKSQGCAVGARTVVMGTGPLLYLVAAQYVKAGATVSAVLDTSTFAQRVRALPQLLAIPATLRKGMALMSVLRRACVPVHRGVTPVAIDGSPEHGVTGVRVKRANGAALDVQCDAVALGYHLRAETQLADLAGCEFRFDRATQTWLPHIDADGRSSVAGVYLAGDGARVRGADAAERAGRLAALAALRDVGIGREGTEGLRAELARYTRFAAGLRAAFPWPARFAAALPDATIVCRCEAVTAGELRRVVREMGATEANRAKAFSRVGMGRCQGRFCAHAGAEVIAAEARVPLEAVGRLRGQAPVKPLPMALVSTCAVSRDAEESYTRAQEFSE</sequence>
<dbReference type="Proteomes" id="UP000019146">
    <property type="component" value="Plasmid unnamed"/>
</dbReference>
<dbReference type="InterPro" id="IPR051691">
    <property type="entry name" value="Metab_Enz_Cyan_OpOx_G3PDH"/>
</dbReference>
<evidence type="ECO:0000259" key="3">
    <source>
        <dbReference type="Pfam" id="PF07992"/>
    </source>
</evidence>
<dbReference type="InterPro" id="IPR023753">
    <property type="entry name" value="FAD/NAD-binding_dom"/>
</dbReference>
<geneLocation type="plasmid" evidence="5"/>
<protein>
    <submittedName>
        <fullName evidence="4">Opine oxidase subunit A</fullName>
    </submittedName>
</protein>
<evidence type="ECO:0000259" key="2">
    <source>
        <dbReference type="Pfam" id="PF04324"/>
    </source>
</evidence>
<evidence type="ECO:0000313" key="4">
    <source>
        <dbReference type="EMBL" id="ALL69631.1"/>
    </source>
</evidence>
<dbReference type="PANTHER" id="PTHR42949:SF3">
    <property type="entry name" value="ANAEROBIC GLYCEROL-3-PHOSPHATE DEHYDROGENASE SUBUNIT B"/>
    <property type="match status" value="1"/>
</dbReference>
<dbReference type="InterPro" id="IPR017224">
    <property type="entry name" value="Opine_Oxase_asu/HCN_bsu"/>
</dbReference>
<dbReference type="InterPro" id="IPR007419">
    <property type="entry name" value="BFD-like_2Fe2S-bd_dom"/>
</dbReference>
<dbReference type="Pfam" id="PF04324">
    <property type="entry name" value="Fer2_BFD"/>
    <property type="match status" value="1"/>
</dbReference>
<dbReference type="PIRSF" id="PIRSF037495">
    <property type="entry name" value="Opine_OX_OoxA/HcnB"/>
    <property type="match status" value="1"/>
</dbReference>
<organism evidence="4 5">
    <name type="scientific">Paraburkholderia caribensis MBA4</name>
    <dbReference type="NCBI Taxonomy" id="1323664"/>
    <lineage>
        <taxon>Bacteria</taxon>
        <taxon>Pseudomonadati</taxon>
        <taxon>Pseudomonadota</taxon>
        <taxon>Betaproteobacteria</taxon>
        <taxon>Burkholderiales</taxon>
        <taxon>Burkholderiaceae</taxon>
        <taxon>Paraburkholderia</taxon>
    </lineage>
</organism>
<name>A0A0P0RLJ8_9BURK</name>
<proteinExistence type="predicted"/>
<dbReference type="KEGG" id="bcai:K788_0007862"/>
<dbReference type="PANTHER" id="PTHR42949">
    <property type="entry name" value="ANAEROBIC GLYCEROL-3-PHOSPHATE DEHYDROGENASE SUBUNIT B"/>
    <property type="match status" value="1"/>
</dbReference>
<dbReference type="RefSeq" id="WP_035995626.1">
    <property type="nucleotide sequence ID" value="NZ_CP012748.1"/>
</dbReference>
<dbReference type="GO" id="GO:0016491">
    <property type="term" value="F:oxidoreductase activity"/>
    <property type="evidence" value="ECO:0007669"/>
    <property type="project" value="UniProtKB-KW"/>
</dbReference>
<evidence type="ECO:0000256" key="1">
    <source>
        <dbReference type="ARBA" id="ARBA00023002"/>
    </source>
</evidence>